<organism evidence="2 3">
    <name type="scientific">Daphnia pulex</name>
    <name type="common">Water flea</name>
    <dbReference type="NCBI Taxonomy" id="6669"/>
    <lineage>
        <taxon>Eukaryota</taxon>
        <taxon>Metazoa</taxon>
        <taxon>Ecdysozoa</taxon>
        <taxon>Arthropoda</taxon>
        <taxon>Crustacea</taxon>
        <taxon>Branchiopoda</taxon>
        <taxon>Diplostraca</taxon>
        <taxon>Cladocera</taxon>
        <taxon>Anomopoda</taxon>
        <taxon>Daphniidae</taxon>
        <taxon>Daphnia</taxon>
    </lineage>
</organism>
<dbReference type="HOGENOM" id="CLU_043337_0_0_1"/>
<proteinExistence type="predicted"/>
<name>E9G9Y5_DAPPU</name>
<dbReference type="EMBL" id="GL732536">
    <property type="protein sequence ID" value="EFX83801.1"/>
    <property type="molecule type" value="Genomic_DNA"/>
</dbReference>
<gene>
    <name evidence="2" type="ORF">DAPPUDRAFT_100276</name>
</gene>
<keyword evidence="1" id="KW-0812">Transmembrane</keyword>
<reference evidence="2 3" key="1">
    <citation type="journal article" date="2011" name="Science">
        <title>The ecoresponsive genome of Daphnia pulex.</title>
        <authorList>
            <person name="Colbourne J.K."/>
            <person name="Pfrender M.E."/>
            <person name="Gilbert D."/>
            <person name="Thomas W.K."/>
            <person name="Tucker A."/>
            <person name="Oakley T.H."/>
            <person name="Tokishita S."/>
            <person name="Aerts A."/>
            <person name="Arnold G.J."/>
            <person name="Basu M.K."/>
            <person name="Bauer D.J."/>
            <person name="Caceres C.E."/>
            <person name="Carmel L."/>
            <person name="Casola C."/>
            <person name="Choi J.H."/>
            <person name="Detter J.C."/>
            <person name="Dong Q."/>
            <person name="Dusheyko S."/>
            <person name="Eads B.D."/>
            <person name="Frohlich T."/>
            <person name="Geiler-Samerotte K.A."/>
            <person name="Gerlach D."/>
            <person name="Hatcher P."/>
            <person name="Jogdeo S."/>
            <person name="Krijgsveld J."/>
            <person name="Kriventseva E.V."/>
            <person name="Kultz D."/>
            <person name="Laforsch C."/>
            <person name="Lindquist E."/>
            <person name="Lopez J."/>
            <person name="Manak J.R."/>
            <person name="Muller J."/>
            <person name="Pangilinan J."/>
            <person name="Patwardhan R.P."/>
            <person name="Pitluck S."/>
            <person name="Pritham E.J."/>
            <person name="Rechtsteiner A."/>
            <person name="Rho M."/>
            <person name="Rogozin I.B."/>
            <person name="Sakarya O."/>
            <person name="Salamov A."/>
            <person name="Schaack S."/>
            <person name="Shapiro H."/>
            <person name="Shiga Y."/>
            <person name="Skalitzky C."/>
            <person name="Smith Z."/>
            <person name="Souvorov A."/>
            <person name="Sung W."/>
            <person name="Tang Z."/>
            <person name="Tsuchiya D."/>
            <person name="Tu H."/>
            <person name="Vos H."/>
            <person name="Wang M."/>
            <person name="Wolf Y.I."/>
            <person name="Yamagata H."/>
            <person name="Yamada T."/>
            <person name="Ye Y."/>
            <person name="Shaw J.R."/>
            <person name="Andrews J."/>
            <person name="Crease T.J."/>
            <person name="Tang H."/>
            <person name="Lucas S.M."/>
            <person name="Robertson H.M."/>
            <person name="Bork P."/>
            <person name="Koonin E.V."/>
            <person name="Zdobnov E.M."/>
            <person name="Grigoriev I.V."/>
            <person name="Lynch M."/>
            <person name="Boore J.L."/>
        </authorList>
    </citation>
    <scope>NUCLEOTIDE SEQUENCE [LARGE SCALE GENOMIC DNA]</scope>
</reference>
<evidence type="ECO:0000313" key="3">
    <source>
        <dbReference type="Proteomes" id="UP000000305"/>
    </source>
</evidence>
<dbReference type="InParanoid" id="E9G9Y5"/>
<keyword evidence="3" id="KW-1185">Reference proteome</keyword>
<dbReference type="Proteomes" id="UP000000305">
    <property type="component" value="Unassembled WGS sequence"/>
</dbReference>
<keyword evidence="1" id="KW-0472">Membrane</keyword>
<sequence>MSTYWNVRGVFISKSIPFVIMFTVVLLAITFHFNRIFRIASREQDVLPMCTEGILDGIQYSSEQTDRGFLSVRQRQSCRLHHYKLEDTVSCLDRLSASKNDDNSSLSLVKNGRRNKFHIAFVGDSRVRILYLSFIKLFPDYDRESDIDPTARHKDADVISSLFGDLIVSFRWRPLIAGRVVDDLHRWIDILQGRVVRIEPQGQNHNSSDYPPDVLLLGMASWDILQQEGDDHLWYEKGLEDLIPLFQEFFSPSQNPGSGFSSDDVDTRKIIWLNQYTTFDFFAGNDGANRVIFKEKLQLCNQIARRILRGSGVAVWDSSDVIAEEAVRACKLYHRFERVKDFMSVAYINCKDYIHAGYVALQQMTQFLYNDLCNKEFDMN</sequence>
<accession>E9G9Y5</accession>
<keyword evidence="1" id="KW-1133">Transmembrane helix</keyword>
<evidence type="ECO:0000256" key="1">
    <source>
        <dbReference type="SAM" id="Phobius"/>
    </source>
</evidence>
<dbReference type="OrthoDB" id="6335151at2759"/>
<protein>
    <submittedName>
        <fullName evidence="2">Uncharacterized protein</fullName>
    </submittedName>
</protein>
<dbReference type="AlphaFoldDB" id="E9G9Y5"/>
<feature type="transmembrane region" description="Helical" evidence="1">
    <location>
        <begin position="15"/>
        <end position="33"/>
    </location>
</feature>
<dbReference type="PhylomeDB" id="E9G9Y5"/>
<evidence type="ECO:0000313" key="2">
    <source>
        <dbReference type="EMBL" id="EFX83801.1"/>
    </source>
</evidence>
<dbReference type="KEGG" id="dpx:DAPPUDRAFT_100276"/>